<organism evidence="1 2">
    <name type="scientific">Sedimenticola thiotaurini</name>
    <dbReference type="NCBI Taxonomy" id="1543721"/>
    <lineage>
        <taxon>Bacteria</taxon>
        <taxon>Pseudomonadati</taxon>
        <taxon>Pseudomonadota</taxon>
        <taxon>Gammaproteobacteria</taxon>
        <taxon>Chromatiales</taxon>
        <taxon>Sedimenticolaceae</taxon>
        <taxon>Sedimenticola</taxon>
    </lineage>
</organism>
<dbReference type="AlphaFoldDB" id="A0A0F7JWR9"/>
<evidence type="ECO:0000313" key="2">
    <source>
        <dbReference type="Proteomes" id="UP000034410"/>
    </source>
</evidence>
<protein>
    <recommendedName>
        <fullName evidence="3">DUF2218 domain-containing protein</fullName>
    </recommendedName>
</protein>
<name>A0A0F7JWR9_9GAMM</name>
<gene>
    <name evidence="1" type="ORF">AAY24_01405</name>
</gene>
<dbReference type="Gene3D" id="3.30.310.50">
    <property type="entry name" value="Alpha-D-phosphohexomutase, C-terminal domain"/>
    <property type="match status" value="1"/>
</dbReference>
<evidence type="ECO:0000313" key="1">
    <source>
        <dbReference type="EMBL" id="AKH19220.1"/>
    </source>
</evidence>
<dbReference type="Proteomes" id="UP000034410">
    <property type="component" value="Chromosome"/>
</dbReference>
<proteinExistence type="predicted"/>
<dbReference type="InterPro" id="IPR014543">
    <property type="entry name" value="UCP028291"/>
</dbReference>
<dbReference type="KEGG" id="seds:AAY24_01405"/>
<evidence type="ECO:0008006" key="3">
    <source>
        <dbReference type="Google" id="ProtNLM"/>
    </source>
</evidence>
<keyword evidence="2" id="KW-1185">Reference proteome</keyword>
<sequence length="96" mass="11024">MMTVTHIATGTGDIYLKKLCHYFARQVPATYSGTKARIEFPFAPCYIDIDQRQMKISIETDNQDALTEAENRLTEQLARLTQQDASTIRWVRSEPL</sequence>
<dbReference type="EMBL" id="CP011412">
    <property type="protein sequence ID" value="AKH19220.1"/>
    <property type="molecule type" value="Genomic_DNA"/>
</dbReference>
<reference evidence="1 2" key="1">
    <citation type="journal article" date="2015" name="Genome Announc.">
        <title>Complete Genome Sequence of Sedimenticola thiotaurini Strain SIP-G1, a Polyphosphate- and Polyhydroxyalkanoate-Accumulating Sulfur-Oxidizing Gammaproteobacterium Isolated from Salt Marsh Sediments.</title>
        <authorList>
            <person name="Flood B.E."/>
            <person name="Jones D.S."/>
            <person name="Bailey J.V."/>
        </authorList>
    </citation>
    <scope>NUCLEOTIDE SEQUENCE [LARGE SCALE GENOMIC DNA]</scope>
    <source>
        <strain evidence="1 2">SIP-G1</strain>
    </source>
</reference>
<accession>A0A0F7JWR9</accession>
<dbReference type="Pfam" id="PF09981">
    <property type="entry name" value="DUF2218"/>
    <property type="match status" value="1"/>
</dbReference>